<dbReference type="AlphaFoldDB" id="A0AAT9GTA6"/>
<protein>
    <submittedName>
        <fullName evidence="2">Urease accessory protein UreE</fullName>
    </submittedName>
</protein>
<proteinExistence type="predicted"/>
<dbReference type="EMBL" id="AP031322">
    <property type="protein sequence ID" value="BFH73996.1"/>
    <property type="molecule type" value="Genomic_DNA"/>
</dbReference>
<name>A0AAT9GTA6_9CREN</name>
<evidence type="ECO:0000259" key="1">
    <source>
        <dbReference type="SMART" id="SM00988"/>
    </source>
</evidence>
<sequence length="159" mass="18369">MQLVKKLGKEEEVKEIIEKAKKMGVFRIVEVSNECLEKQRCRGKSDKGEEVIINMKGVLISDGDVFQADNGYIVLLKEREEKTLEFEINDYTSFLLGYIIGNYHMKVMVKGNKVYILAELGEEYLTQRFKNFNPVVKRVKFNPNVEMPVQPVVIDFANT</sequence>
<dbReference type="KEGG" id="sjv:SJAV_19400"/>
<dbReference type="GeneID" id="92354890"/>
<dbReference type="SMART" id="SM00988">
    <property type="entry name" value="UreE_N"/>
    <property type="match status" value="1"/>
</dbReference>
<dbReference type="InterPro" id="IPR004029">
    <property type="entry name" value="UreE_N"/>
</dbReference>
<evidence type="ECO:0000313" key="2">
    <source>
        <dbReference type="EMBL" id="BFH73996.1"/>
    </source>
</evidence>
<dbReference type="Gene3D" id="2.60.260.20">
    <property type="entry name" value="Urease metallochaperone UreE, N-terminal domain"/>
    <property type="match status" value="1"/>
</dbReference>
<organism evidence="2">
    <name type="scientific">Sulfurisphaera javensis</name>
    <dbReference type="NCBI Taxonomy" id="2049879"/>
    <lineage>
        <taxon>Archaea</taxon>
        <taxon>Thermoproteota</taxon>
        <taxon>Thermoprotei</taxon>
        <taxon>Sulfolobales</taxon>
        <taxon>Sulfolobaceae</taxon>
        <taxon>Sulfurisphaera</taxon>
    </lineage>
</organism>
<dbReference type="RefSeq" id="WP_369609545.1">
    <property type="nucleotide sequence ID" value="NZ_AP031322.1"/>
</dbReference>
<reference evidence="2" key="1">
    <citation type="submission" date="2024-03" db="EMBL/GenBank/DDBJ databases">
        <title>Complete genome sequence of Sulfurisphaera javensis strain KD-1.</title>
        <authorList>
            <person name="Sakai H."/>
            <person name="Nur N."/>
            <person name="Suwanto A."/>
            <person name="Kurosawa N."/>
        </authorList>
    </citation>
    <scope>NUCLEOTIDE SEQUENCE</scope>
    <source>
        <strain evidence="2">KD-1</strain>
    </source>
</reference>
<gene>
    <name evidence="2" type="ORF">SJAV_19400</name>
</gene>
<dbReference type="InterPro" id="IPR036118">
    <property type="entry name" value="UreE_N_sf"/>
</dbReference>
<feature type="domain" description="UreE urease accessory N-terminal" evidence="1">
    <location>
        <begin position="9"/>
        <end position="74"/>
    </location>
</feature>
<dbReference type="SUPFAM" id="SSF69287">
    <property type="entry name" value="Urease metallochaperone UreE, N-terminal domain"/>
    <property type="match status" value="1"/>
</dbReference>
<accession>A0AAT9GTA6</accession>